<evidence type="ECO:0008006" key="3">
    <source>
        <dbReference type="Google" id="ProtNLM"/>
    </source>
</evidence>
<protein>
    <recommendedName>
        <fullName evidence="3">Uroporphyrinogen decarboxylase (URO-D) domain-containing protein</fullName>
    </recommendedName>
</protein>
<name>A0A9D1FKP4_9FIRM</name>
<organism evidence="1 2">
    <name type="scientific">Candidatus Merdivicinus excrementipullorum</name>
    <dbReference type="NCBI Taxonomy" id="2840867"/>
    <lineage>
        <taxon>Bacteria</taxon>
        <taxon>Bacillati</taxon>
        <taxon>Bacillota</taxon>
        <taxon>Clostridia</taxon>
        <taxon>Eubacteriales</taxon>
        <taxon>Oscillospiraceae</taxon>
        <taxon>Oscillospiraceae incertae sedis</taxon>
        <taxon>Candidatus Merdivicinus</taxon>
    </lineage>
</organism>
<dbReference type="AlphaFoldDB" id="A0A9D1FKP4"/>
<proteinExistence type="predicted"/>
<dbReference type="Proteomes" id="UP000824002">
    <property type="component" value="Unassembled WGS sequence"/>
</dbReference>
<reference evidence="1" key="2">
    <citation type="journal article" date="2021" name="PeerJ">
        <title>Extensive microbial diversity within the chicken gut microbiome revealed by metagenomics and culture.</title>
        <authorList>
            <person name="Gilroy R."/>
            <person name="Ravi A."/>
            <person name="Getino M."/>
            <person name="Pursley I."/>
            <person name="Horton D.L."/>
            <person name="Alikhan N.F."/>
            <person name="Baker D."/>
            <person name="Gharbi K."/>
            <person name="Hall N."/>
            <person name="Watson M."/>
            <person name="Adriaenssens E.M."/>
            <person name="Foster-Nyarko E."/>
            <person name="Jarju S."/>
            <person name="Secka A."/>
            <person name="Antonio M."/>
            <person name="Oren A."/>
            <person name="Chaudhuri R.R."/>
            <person name="La Ragione R."/>
            <person name="Hildebrand F."/>
            <person name="Pallen M.J."/>
        </authorList>
    </citation>
    <scope>NUCLEOTIDE SEQUENCE</scope>
    <source>
        <strain evidence="1">CHK199-13235</strain>
    </source>
</reference>
<evidence type="ECO:0000313" key="2">
    <source>
        <dbReference type="Proteomes" id="UP000824002"/>
    </source>
</evidence>
<accession>A0A9D1FKP4</accession>
<evidence type="ECO:0000313" key="1">
    <source>
        <dbReference type="EMBL" id="HIS75243.1"/>
    </source>
</evidence>
<dbReference type="EMBL" id="DVJP01000004">
    <property type="protein sequence ID" value="HIS75243.1"/>
    <property type="molecule type" value="Genomic_DNA"/>
</dbReference>
<dbReference type="SUPFAM" id="SSF51726">
    <property type="entry name" value="UROD/MetE-like"/>
    <property type="match status" value="1"/>
</dbReference>
<dbReference type="Gene3D" id="3.20.20.210">
    <property type="match status" value="1"/>
</dbReference>
<sequence length="379" mass="43238">MAALSRHERILRIFQNRPYDRPALKLWGYYPGMKTVHPAYDAVCQKAYELSDIFWPYEPAFHVYCGQNSRSAIRALPFQKIREGYLEQEILYQTPRGVLTQVDGFSLVSGHGYTKKFAVNEPEDLEAILAMPYEPEPFLLEDYLAQCRRLGSRGMVMISLEHAGYALHKLMGSENLAYFTVEHRDLLQYAVGVYAKRICDFVEGMFRQGLGPDTPFCWYGPEVLIPPLASYRDFDQFVCQADAPLCDLIHSRGGFVWVHCHNKTGCLLQKYIDLGVDVLNPLEPPPNGDVNLRESVARFGNRIGWEGNIEIQELISSPTERIQELLEQCVEAGAPSGRFILCPSSGFMEVQNPSQHYIENLLFYLEKGYELVNRYAAVD</sequence>
<reference evidence="1" key="1">
    <citation type="submission" date="2020-10" db="EMBL/GenBank/DDBJ databases">
        <authorList>
            <person name="Gilroy R."/>
        </authorList>
    </citation>
    <scope>NUCLEOTIDE SEQUENCE</scope>
    <source>
        <strain evidence="1">CHK199-13235</strain>
    </source>
</reference>
<dbReference type="InterPro" id="IPR038071">
    <property type="entry name" value="UROD/MetE-like_sf"/>
</dbReference>
<gene>
    <name evidence="1" type="ORF">IAB51_00375</name>
</gene>
<comment type="caution">
    <text evidence="1">The sequence shown here is derived from an EMBL/GenBank/DDBJ whole genome shotgun (WGS) entry which is preliminary data.</text>
</comment>